<dbReference type="SUPFAM" id="SSF53448">
    <property type="entry name" value="Nucleotide-diphospho-sugar transferases"/>
    <property type="match status" value="1"/>
</dbReference>
<evidence type="ECO:0000259" key="2">
    <source>
        <dbReference type="Pfam" id="PF00535"/>
    </source>
</evidence>
<accession>A0A437REA4</accession>
<dbReference type="CDD" id="cd02511">
    <property type="entry name" value="Beta4Glucosyltransferase"/>
    <property type="match status" value="1"/>
</dbReference>
<organism evidence="3 4">
    <name type="scientific">Rubrivivax rivuli</name>
    <dbReference type="NCBI Taxonomy" id="1862385"/>
    <lineage>
        <taxon>Bacteria</taxon>
        <taxon>Pseudomonadati</taxon>
        <taxon>Pseudomonadota</taxon>
        <taxon>Betaproteobacteria</taxon>
        <taxon>Burkholderiales</taxon>
        <taxon>Sphaerotilaceae</taxon>
        <taxon>Rubrivivax</taxon>
    </lineage>
</organism>
<dbReference type="EMBL" id="SACR01000004">
    <property type="protein sequence ID" value="RVU45091.1"/>
    <property type="molecule type" value="Genomic_DNA"/>
</dbReference>
<dbReference type="Gene3D" id="3.90.550.10">
    <property type="entry name" value="Spore Coat Polysaccharide Biosynthesis Protein SpsA, Chain A"/>
    <property type="match status" value="1"/>
</dbReference>
<feature type="domain" description="Glycosyltransferase 2-like" evidence="2">
    <location>
        <begin position="16"/>
        <end position="142"/>
    </location>
</feature>
<reference evidence="3 4" key="1">
    <citation type="submission" date="2019-01" db="EMBL/GenBank/DDBJ databases">
        <authorList>
            <person name="Chen W.-M."/>
        </authorList>
    </citation>
    <scope>NUCLEOTIDE SEQUENCE [LARGE SCALE GENOMIC DNA]</scope>
    <source>
        <strain evidence="3 4">KYPY4</strain>
    </source>
</reference>
<comment type="similarity">
    <text evidence="1">Belongs to the glycosyltransferase 2 family. WaaE/KdtX subfamily.</text>
</comment>
<keyword evidence="3" id="KW-0808">Transferase</keyword>
<dbReference type="PANTHER" id="PTHR43630:SF2">
    <property type="entry name" value="GLYCOSYLTRANSFERASE"/>
    <property type="match status" value="1"/>
</dbReference>
<evidence type="ECO:0000313" key="3">
    <source>
        <dbReference type="EMBL" id="RVU45091.1"/>
    </source>
</evidence>
<dbReference type="AlphaFoldDB" id="A0A437REA4"/>
<name>A0A437REA4_9BURK</name>
<dbReference type="InterPro" id="IPR029044">
    <property type="entry name" value="Nucleotide-diphossugar_trans"/>
</dbReference>
<sequence length="290" mass="32819">MTVPEDRNLARVRCRVVVLTFNCEGIIAETLAQARRIDPRPFVVDSYSKDATLAQVGAEAEVVQRPFSNYAEQRNWAIAQVAASSSWQLHLDADEVLDDEAVAAILQVLQAGDAATHQAYLLRRVDYFMGKRLRHSGLNPWHLRLFRSGQGACEQRLYDQHFVSPHPTRRLAGCMHDKNALTLTDWTARHNRWSDLEAAELLGGHASAAVGGSLQPRLLGDARQRTRWLKAAYYRMPGGLRAAAYFVYRYVFRLGFLDGREGLYFAFLQGLWFRLLVDAKLHEARSGPPR</sequence>
<dbReference type="OrthoDB" id="9815923at2"/>
<dbReference type="InterPro" id="IPR001173">
    <property type="entry name" value="Glyco_trans_2-like"/>
</dbReference>
<comment type="caution">
    <text evidence="3">The sequence shown here is derived from an EMBL/GenBank/DDBJ whole genome shotgun (WGS) entry which is preliminary data.</text>
</comment>
<gene>
    <name evidence="3" type="ORF">EOE66_13100</name>
</gene>
<protein>
    <submittedName>
        <fullName evidence="3">Glycosyltransferase family 2 protein</fullName>
    </submittedName>
</protein>
<evidence type="ECO:0000313" key="4">
    <source>
        <dbReference type="Proteomes" id="UP000285575"/>
    </source>
</evidence>
<evidence type="ECO:0000256" key="1">
    <source>
        <dbReference type="ARBA" id="ARBA00038494"/>
    </source>
</evidence>
<dbReference type="Proteomes" id="UP000285575">
    <property type="component" value="Unassembled WGS sequence"/>
</dbReference>
<dbReference type="Pfam" id="PF00535">
    <property type="entry name" value="Glycos_transf_2"/>
    <property type="match status" value="1"/>
</dbReference>
<dbReference type="RefSeq" id="WP_128229155.1">
    <property type="nucleotide sequence ID" value="NZ_SACR01000004.1"/>
</dbReference>
<dbReference type="PANTHER" id="PTHR43630">
    <property type="entry name" value="POLY-BETA-1,6-N-ACETYL-D-GLUCOSAMINE SYNTHASE"/>
    <property type="match status" value="1"/>
</dbReference>
<dbReference type="GO" id="GO:0016740">
    <property type="term" value="F:transferase activity"/>
    <property type="evidence" value="ECO:0007669"/>
    <property type="project" value="UniProtKB-KW"/>
</dbReference>
<proteinExistence type="inferred from homology"/>
<keyword evidence="4" id="KW-1185">Reference proteome</keyword>